<reference evidence="2 3" key="1">
    <citation type="submission" date="2014-11" db="EMBL/GenBank/DDBJ databases">
        <title>Genome sequence of Pseudomonas tuomuerensis JCM 14085.</title>
        <authorList>
            <person name="Shin S.-K."/>
            <person name="Yi H."/>
        </authorList>
    </citation>
    <scope>NUCLEOTIDE SEQUENCE [LARGE SCALE GENOMIC DNA]</scope>
    <source>
        <strain evidence="2 3">JCM 14085</strain>
    </source>
</reference>
<dbReference type="EMBL" id="JTAK01000002">
    <property type="protein sequence ID" value="KHO65829.1"/>
    <property type="molecule type" value="Genomic_DNA"/>
</dbReference>
<protein>
    <submittedName>
        <fullName evidence="2">Chromosome partitioning protein ParA</fullName>
    </submittedName>
</protein>
<keyword evidence="3" id="KW-1185">Reference proteome</keyword>
<sequence>MSLQAKPQQVEAVMFFRAGAICKEMHLAEFEAVLDGVVSLVDFADQQIPAAYVLITPRLHIRAVTFFLIDFDETGRADSGWNIPLRHLAEQGVRGPDLGDGAIRLACRSRCPVAWHQMHLWDPSLKPGRNELLQLRDAAKRNNLGILSEVDAPAGADAGGGDWLAPEAAKSMAARLARKVDLQHRQKTAQLIRQQRLRLQSLTQQYEDQFARLRLEAEQREKALLEQIETLQQVLACQEQMNVDLKVQQQSQADQFRRAREALTRQLRSMEHDGRSEAELLRGQFELELQARIAAEVADYKDQIAALQAELASRSELDSQQQAEVERLRQNQLRGIERLAGLGVMFVVYHPGTGHLTIPLAEIGRYQDDPEAFVAAKCLVSPEHYREWLAHYQQPTCSARLPTGERCAMPIDRIDTPSRFVRGESSCCTRHQAKVRAARAGV</sequence>
<proteinExistence type="predicted"/>
<comment type="caution">
    <text evidence="2">The sequence shown here is derived from an EMBL/GenBank/DDBJ whole genome shotgun (WGS) entry which is preliminary data.</text>
</comment>
<dbReference type="STRING" id="706570.PT85_07260"/>
<feature type="coiled-coil region" evidence="1">
    <location>
        <begin position="203"/>
        <end position="317"/>
    </location>
</feature>
<evidence type="ECO:0000313" key="3">
    <source>
        <dbReference type="Proteomes" id="UP000030980"/>
    </source>
</evidence>
<evidence type="ECO:0000256" key="1">
    <source>
        <dbReference type="SAM" id="Coils"/>
    </source>
</evidence>
<gene>
    <name evidence="2" type="ORF">PT85_07260</name>
</gene>
<organism evidence="2 3">
    <name type="scientific">Pseudomonas flexibilis</name>
    <dbReference type="NCBI Taxonomy" id="706570"/>
    <lineage>
        <taxon>Bacteria</taxon>
        <taxon>Pseudomonadati</taxon>
        <taxon>Pseudomonadota</taxon>
        <taxon>Gammaproteobacteria</taxon>
        <taxon>Pseudomonadales</taxon>
        <taxon>Pseudomonadaceae</taxon>
        <taxon>Pseudomonas</taxon>
    </lineage>
</organism>
<dbReference type="AlphaFoldDB" id="A0A0B3BYR0"/>
<dbReference type="RefSeq" id="WP_039606290.1">
    <property type="nucleotide sequence ID" value="NZ_FMUP01000001.1"/>
</dbReference>
<keyword evidence="1" id="KW-0175">Coiled coil</keyword>
<name>A0A0B3BYR0_9PSED</name>
<accession>A0A0B3BYR0</accession>
<dbReference type="OrthoDB" id="6189582at2"/>
<dbReference type="Proteomes" id="UP000030980">
    <property type="component" value="Unassembled WGS sequence"/>
</dbReference>
<evidence type="ECO:0000313" key="2">
    <source>
        <dbReference type="EMBL" id="KHO65829.1"/>
    </source>
</evidence>